<accession>A0ABU3D1J7</accession>
<dbReference type="CDD" id="cd04861">
    <property type="entry name" value="LigD_Pol_like"/>
    <property type="match status" value="1"/>
</dbReference>
<organism evidence="2 3">
    <name type="scientific">Autumnicola musiva</name>
    <dbReference type="NCBI Taxonomy" id="3075589"/>
    <lineage>
        <taxon>Bacteria</taxon>
        <taxon>Pseudomonadati</taxon>
        <taxon>Bacteroidota</taxon>
        <taxon>Flavobacteriia</taxon>
        <taxon>Flavobacteriales</taxon>
        <taxon>Flavobacteriaceae</taxon>
        <taxon>Autumnicola</taxon>
    </lineage>
</organism>
<dbReference type="NCBIfam" id="TIGR02778">
    <property type="entry name" value="ligD_pol"/>
    <property type="match status" value="1"/>
</dbReference>
<dbReference type="PANTHER" id="PTHR42705:SF2">
    <property type="entry name" value="BIFUNCTIONAL NON-HOMOLOGOUS END JOINING PROTEIN LIGD"/>
    <property type="match status" value="1"/>
</dbReference>
<evidence type="ECO:0000259" key="1">
    <source>
        <dbReference type="Pfam" id="PF21686"/>
    </source>
</evidence>
<dbReference type="RefSeq" id="WP_311501891.1">
    <property type="nucleotide sequence ID" value="NZ_JAVRHK010000002.1"/>
</dbReference>
<sequence>MATEKYKGKFEFEITKQEKVFFPGEGYTKGDLIEYYEKIAEVMLPHLENRPITMLRFPNGIENKRFFQKDEPDYFPDWINTIKIEKQDGGSTCYVLCNNKPTLIYLANQACITPHIWLSKKDEPDYPDRMIFDLDPSEDNFAEVKSAALIFKKFLTEKLNLPVFLMNTGSRGLHLAIPLRPQKNFDEVRGFAQEITIYLEKQHPEKFTTATRKNKRENKLYLDVARNGMGQTTVAPYSIRPIPGAPIATPIDWQELSTLDTAQKYNIKNIFRRMGRKEDPWKNIENLATTLDAAKTAFEKIIKE</sequence>
<feature type="domain" description="DNA ligase D polymerase" evidence="1">
    <location>
        <begin position="28"/>
        <end position="281"/>
    </location>
</feature>
<dbReference type="EMBL" id="JAVRHK010000002">
    <property type="protein sequence ID" value="MDT0675417.1"/>
    <property type="molecule type" value="Genomic_DNA"/>
</dbReference>
<dbReference type="EC" id="6.5.1.1" evidence="2"/>
<evidence type="ECO:0000313" key="2">
    <source>
        <dbReference type="EMBL" id="MDT0675417.1"/>
    </source>
</evidence>
<dbReference type="Pfam" id="PF21686">
    <property type="entry name" value="LigD_Prim-Pol"/>
    <property type="match status" value="1"/>
</dbReference>
<keyword evidence="3" id="KW-1185">Reference proteome</keyword>
<dbReference type="GO" id="GO:0003910">
    <property type="term" value="F:DNA ligase (ATP) activity"/>
    <property type="evidence" value="ECO:0007669"/>
    <property type="project" value="UniProtKB-EC"/>
</dbReference>
<name>A0ABU3D1J7_9FLAO</name>
<comment type="caution">
    <text evidence="2">The sequence shown here is derived from an EMBL/GenBank/DDBJ whole genome shotgun (WGS) entry which is preliminary data.</text>
</comment>
<dbReference type="Proteomes" id="UP001262582">
    <property type="component" value="Unassembled WGS sequence"/>
</dbReference>
<gene>
    <name evidence="2" type="primary">ligD</name>
    <name evidence="2" type="ORF">RM539_02320</name>
</gene>
<reference evidence="2 3" key="1">
    <citation type="submission" date="2023-09" db="EMBL/GenBank/DDBJ databases">
        <authorList>
            <person name="Rey-Velasco X."/>
        </authorList>
    </citation>
    <scope>NUCLEOTIDE SEQUENCE [LARGE SCALE GENOMIC DNA]</scope>
    <source>
        <strain evidence="2 3">F117</strain>
    </source>
</reference>
<proteinExistence type="predicted"/>
<dbReference type="InterPro" id="IPR052171">
    <property type="entry name" value="NHEJ_LigD"/>
</dbReference>
<dbReference type="InterPro" id="IPR014145">
    <property type="entry name" value="LigD_pol_dom"/>
</dbReference>
<evidence type="ECO:0000313" key="3">
    <source>
        <dbReference type="Proteomes" id="UP001262582"/>
    </source>
</evidence>
<dbReference type="Gene3D" id="3.90.920.10">
    <property type="entry name" value="DNA primase, PRIM domain"/>
    <property type="match status" value="1"/>
</dbReference>
<keyword evidence="2" id="KW-0436">Ligase</keyword>
<dbReference type="PANTHER" id="PTHR42705">
    <property type="entry name" value="BIFUNCTIONAL NON-HOMOLOGOUS END JOINING PROTEIN LIGD"/>
    <property type="match status" value="1"/>
</dbReference>
<dbReference type="SUPFAM" id="SSF56747">
    <property type="entry name" value="Prim-pol domain"/>
    <property type="match status" value="1"/>
</dbReference>
<protein>
    <submittedName>
        <fullName evidence="2">Non-homologous end-joining DNA ligase</fullName>
        <ecNumber evidence="2">6.5.1.1</ecNumber>
    </submittedName>
</protein>